<organism evidence="10 11">
    <name type="scientific">Thioalkalivibrio denitrificans</name>
    <dbReference type="NCBI Taxonomy" id="108003"/>
    <lineage>
        <taxon>Bacteria</taxon>
        <taxon>Pseudomonadati</taxon>
        <taxon>Pseudomonadota</taxon>
        <taxon>Gammaproteobacteria</taxon>
        <taxon>Chromatiales</taxon>
        <taxon>Ectothiorhodospiraceae</taxon>
        <taxon>Thioalkalivibrio</taxon>
    </lineage>
</organism>
<dbReference type="SUPFAM" id="SSF81593">
    <property type="entry name" value="Nucleotidyltransferase substrate binding subunit/domain"/>
    <property type="match status" value="2"/>
</dbReference>
<dbReference type="InterPro" id="IPR023057">
    <property type="entry name" value="GlnE"/>
</dbReference>
<comment type="cofactor">
    <cofactor evidence="7">
        <name>Mg(2+)</name>
        <dbReference type="ChEBI" id="CHEBI:18420"/>
    </cofactor>
</comment>
<feature type="domain" description="PII-uridylyltransferase/Glutamine-synthetase adenylyltransferase" evidence="9">
    <location>
        <begin position="846"/>
        <end position="937"/>
    </location>
</feature>
<evidence type="ECO:0000256" key="7">
    <source>
        <dbReference type="HAMAP-Rule" id="MF_00802"/>
    </source>
</evidence>
<keyword evidence="4 7" id="KW-0067">ATP-binding</keyword>
<comment type="catalytic activity">
    <reaction evidence="7">
        <text>[glutamine synthetase]-L-tyrosine + ATP = [glutamine synthetase]-O(4)-(5'-adenylyl)-L-tyrosine + diphosphate</text>
        <dbReference type="Rhea" id="RHEA:18589"/>
        <dbReference type="Rhea" id="RHEA-COMP:10660"/>
        <dbReference type="Rhea" id="RHEA-COMP:10661"/>
        <dbReference type="ChEBI" id="CHEBI:30616"/>
        <dbReference type="ChEBI" id="CHEBI:33019"/>
        <dbReference type="ChEBI" id="CHEBI:46858"/>
        <dbReference type="ChEBI" id="CHEBI:83624"/>
        <dbReference type="EC" id="2.7.7.42"/>
    </reaction>
</comment>
<name>A0A1V3NDQ6_9GAMM</name>
<dbReference type="InterPro" id="IPR005190">
    <property type="entry name" value="GlnE_rpt_dom"/>
</dbReference>
<dbReference type="FunFam" id="1.20.120.330:FF:000005">
    <property type="entry name" value="Bifunctional glutamine synthetase adenylyltransferase/adenylyl-removing enzyme"/>
    <property type="match status" value="1"/>
</dbReference>
<dbReference type="Gene3D" id="1.20.120.1510">
    <property type="match status" value="1"/>
</dbReference>
<dbReference type="GO" id="GO:0000287">
    <property type="term" value="F:magnesium ion binding"/>
    <property type="evidence" value="ECO:0007669"/>
    <property type="project" value="UniProtKB-UniRule"/>
</dbReference>
<comment type="similarity">
    <text evidence="7">Belongs to the GlnE family.</text>
</comment>
<dbReference type="InterPro" id="IPR043519">
    <property type="entry name" value="NT_sf"/>
</dbReference>
<dbReference type="Pfam" id="PF03710">
    <property type="entry name" value="GlnE"/>
    <property type="match status" value="2"/>
</dbReference>
<evidence type="ECO:0000256" key="6">
    <source>
        <dbReference type="ARBA" id="ARBA00023268"/>
    </source>
</evidence>
<keyword evidence="2 7" id="KW-0548">Nucleotidyltransferase</keyword>
<keyword evidence="6 7" id="KW-0511">Multifunctional enzyme</keyword>
<keyword evidence="3 7" id="KW-0547">Nucleotide-binding</keyword>
<evidence type="ECO:0000313" key="10">
    <source>
        <dbReference type="EMBL" id="OOG23002.1"/>
    </source>
</evidence>
<dbReference type="PANTHER" id="PTHR30621:SF0">
    <property type="entry name" value="BIFUNCTIONAL GLUTAMINE SYNTHETASE ADENYLYLTRANSFERASE_ADENYLYL-REMOVING ENZYME"/>
    <property type="match status" value="1"/>
</dbReference>
<sequence>MSSPSGLSLDPVPDRFHGELRRLLEDFESACRELDAGVASWPSSLPRVWVASEFVARLCIRRPRVLAELVEEGTLERPLAAGEMAARVSAVVEQAEDEAGLMSGLRSLRQREMLRIAWRDLAGEAELDETLGELTDLAEHCIDRAADWIHRELAGRHGEPRDAEGRPQRLVVLGMGKLGGRELNFSSDVDLIFGFPSAGSTDGERPLDNQQFFTRLGQRLIRVLDENTAEGFVFRVDMRLRPFGDPGPLAMDFDTLEDYYERHGREWERYAFIKCRVVAGDREAGRRLLAALRPFVYRRYLDYGAFAALRDMKAMINREAARRSRGDDIKTGEGGIREVEFIGQAFQLIRAGRDPTLQLRGIRPVLRRLSERGLLPAFATEQLIAAYEFLRRTENHLQMAQDRQTHRLPESEEARARLAFSMGYEGWPAFERELSRHRRRVHEHFDQVFAAPQGGGQGDGAGEDNQASLAAVWAGDRSAERARTILSERGFAEPDTALEWIEDLRESAVCRALTATGRERLDRLMPLLLGAAAETENPDVALRRLLTLVRAIARRSVYLSLLVESPMALSQLVKLCAASPWLADLLTRHPLLLDELLDPRSLYAPPDREGLIRELDEELEQVPGGDMEQVMDRLRQFRQVQVLKVAAADIMGVLPIMKVSDHLTWIAEVVLERVLALVMEQLRARYGRPRCVVDGEPYEPGFAIIGYGKLAGLEMGYGSDLDIVFIHDSAGEEQTTDGERALDNSEFFARVGQRVVHVLGTFTAAGRLYEVDTRLRPSGTSGLLVSSLTAFEKYQESKAWTWEHQALVRTRPVAGDGRIAEAFGALRRRILGICRDREQLRREVREMREKMWQEHASRDPQRFDLKRDPGGIADIEFMVQYWVLAHACDHPPLLDYPDNIRILERLVETGVRPEEEARFLTDTYRAFRNRIHRLTLQESPAVVDSAEFAEEREAVRALWRRVMEDGGGKAMDRMNRIFED</sequence>
<dbReference type="GO" id="GO:0005829">
    <property type="term" value="C:cytosol"/>
    <property type="evidence" value="ECO:0007669"/>
    <property type="project" value="TreeGrafter"/>
</dbReference>
<dbReference type="Gene3D" id="1.20.120.330">
    <property type="entry name" value="Nucleotidyltransferases domain 2"/>
    <property type="match status" value="2"/>
</dbReference>
<feature type="domain" description="Glutamate-ammonia ligase adenylyltransferase repeated" evidence="8">
    <location>
        <begin position="570"/>
        <end position="823"/>
    </location>
</feature>
<dbReference type="InterPro" id="IPR013546">
    <property type="entry name" value="PII_UdlTrfase/GS_AdlTrfase"/>
</dbReference>
<dbReference type="SUPFAM" id="SSF81301">
    <property type="entry name" value="Nucleotidyltransferase"/>
    <property type="match status" value="2"/>
</dbReference>
<evidence type="ECO:0000256" key="4">
    <source>
        <dbReference type="ARBA" id="ARBA00022840"/>
    </source>
</evidence>
<dbReference type="CDD" id="cd05401">
    <property type="entry name" value="NT_GlnE_GlnD_like"/>
    <property type="match status" value="2"/>
</dbReference>
<dbReference type="GO" id="GO:0000820">
    <property type="term" value="P:regulation of glutamine family amino acid metabolic process"/>
    <property type="evidence" value="ECO:0007669"/>
    <property type="project" value="UniProtKB-UniRule"/>
</dbReference>
<comment type="caution">
    <text evidence="10">The sequence shown here is derived from an EMBL/GenBank/DDBJ whole genome shotgun (WGS) entry which is preliminary data.</text>
</comment>
<reference evidence="10 11" key="1">
    <citation type="submission" date="2017-02" db="EMBL/GenBank/DDBJ databases">
        <title>Genomic diversity within the haloalkaliphilic genus Thioalkalivibrio.</title>
        <authorList>
            <person name="Ahn A.-C."/>
            <person name="Meier-Kolthoff J."/>
            <person name="Overmars L."/>
            <person name="Richter M."/>
            <person name="Woyke T."/>
            <person name="Sorokin D.Y."/>
            <person name="Muyzer G."/>
        </authorList>
    </citation>
    <scope>NUCLEOTIDE SEQUENCE [LARGE SCALE GENOMIC DNA]</scope>
    <source>
        <strain evidence="10 11">ALJD</strain>
    </source>
</reference>
<evidence type="ECO:0000256" key="5">
    <source>
        <dbReference type="ARBA" id="ARBA00022842"/>
    </source>
</evidence>
<dbReference type="NCBIfam" id="NF008292">
    <property type="entry name" value="PRK11072.1"/>
    <property type="match status" value="1"/>
</dbReference>
<evidence type="ECO:0000259" key="9">
    <source>
        <dbReference type="Pfam" id="PF08335"/>
    </source>
</evidence>
<keyword evidence="1 7" id="KW-0808">Transferase</keyword>
<gene>
    <name evidence="7" type="primary">glnE</name>
    <name evidence="10" type="ORF">B1C78_12805</name>
</gene>
<feature type="domain" description="Glutamate-ammonia ligase adenylyltransferase repeated" evidence="8">
    <location>
        <begin position="45"/>
        <end position="289"/>
    </location>
</feature>
<dbReference type="GO" id="GO:0008882">
    <property type="term" value="F:[glutamate-ammonia-ligase] adenylyltransferase activity"/>
    <property type="evidence" value="ECO:0007669"/>
    <property type="project" value="UniProtKB-UniRule"/>
</dbReference>
<keyword evidence="11" id="KW-1185">Reference proteome</keyword>
<dbReference type="GO" id="GO:0047388">
    <property type="term" value="F:[glutamine synthetase]-adenylyl-L-tyrosine phosphorylase activity"/>
    <property type="evidence" value="ECO:0007669"/>
    <property type="project" value="UniProtKB-EC"/>
</dbReference>
<dbReference type="AlphaFoldDB" id="A0A1V3NDQ6"/>
<feature type="domain" description="PII-uridylyltransferase/Glutamine-synthetase adenylyltransferase" evidence="9">
    <location>
        <begin position="310"/>
        <end position="449"/>
    </location>
</feature>
<dbReference type="STRING" id="108003.B1C78_12805"/>
<dbReference type="PANTHER" id="PTHR30621">
    <property type="entry name" value="GLUTAMINE SYNTHETASE ADENYLYLTRANSFERASE"/>
    <property type="match status" value="1"/>
</dbReference>
<evidence type="ECO:0000256" key="3">
    <source>
        <dbReference type="ARBA" id="ARBA00022741"/>
    </source>
</evidence>
<feature type="region of interest" description="Adenylyl transferase" evidence="7">
    <location>
        <begin position="470"/>
        <end position="980"/>
    </location>
</feature>
<comment type="function">
    <text evidence="7">Involved in the regulation of glutamine synthetase GlnA, a key enzyme in the process to assimilate ammonia. When cellular nitrogen levels are high, the C-terminal adenylyl transferase (AT) inactivates GlnA by covalent transfer of an adenylyl group from ATP to specific tyrosine residue of GlnA, thus reducing its activity. Conversely, when nitrogen levels are low, the N-terminal adenylyl removase (AR) activates GlnA by removing the adenylyl group by phosphorolysis, increasing its activity. The regulatory region of GlnE binds the signal transduction protein PII (GlnB) which indicates the nitrogen status of the cell.</text>
</comment>
<dbReference type="GO" id="GO:0005524">
    <property type="term" value="F:ATP binding"/>
    <property type="evidence" value="ECO:0007669"/>
    <property type="project" value="UniProtKB-UniRule"/>
</dbReference>
<dbReference type="Pfam" id="PF08335">
    <property type="entry name" value="GlnD_UR_UTase"/>
    <property type="match status" value="2"/>
</dbReference>
<dbReference type="EC" id="2.7.7.42" evidence="7"/>
<dbReference type="EC" id="2.7.7.89" evidence="7"/>
<dbReference type="EMBL" id="MVBK01000080">
    <property type="protein sequence ID" value="OOG23002.1"/>
    <property type="molecule type" value="Genomic_DNA"/>
</dbReference>
<dbReference type="HAMAP" id="MF_00802">
    <property type="entry name" value="GlnE"/>
    <property type="match status" value="1"/>
</dbReference>
<evidence type="ECO:0000256" key="1">
    <source>
        <dbReference type="ARBA" id="ARBA00022679"/>
    </source>
</evidence>
<dbReference type="Gene3D" id="3.30.460.10">
    <property type="entry name" value="Beta Polymerase, domain 2"/>
    <property type="match status" value="2"/>
</dbReference>
<feature type="region of interest" description="Adenylyl removase" evidence="7">
    <location>
        <begin position="1"/>
        <end position="453"/>
    </location>
</feature>
<comment type="catalytic activity">
    <reaction evidence="7">
        <text>[glutamine synthetase]-O(4)-(5'-adenylyl)-L-tyrosine + phosphate = [glutamine synthetase]-L-tyrosine + ADP</text>
        <dbReference type="Rhea" id="RHEA:43716"/>
        <dbReference type="Rhea" id="RHEA-COMP:10660"/>
        <dbReference type="Rhea" id="RHEA-COMP:10661"/>
        <dbReference type="ChEBI" id="CHEBI:43474"/>
        <dbReference type="ChEBI" id="CHEBI:46858"/>
        <dbReference type="ChEBI" id="CHEBI:83624"/>
        <dbReference type="ChEBI" id="CHEBI:456216"/>
        <dbReference type="EC" id="2.7.7.89"/>
    </reaction>
</comment>
<protein>
    <recommendedName>
        <fullName evidence="7">Bifunctional glutamine synthetase adenylyltransferase/adenylyl-removing enzyme</fullName>
    </recommendedName>
    <alternativeName>
        <fullName evidence="7">ATP:glutamine synthetase adenylyltransferase</fullName>
    </alternativeName>
    <alternativeName>
        <fullName evidence="7">ATase</fullName>
    </alternativeName>
    <domain>
        <recommendedName>
            <fullName evidence="7">Glutamine synthetase adenylyl-L-tyrosine phosphorylase</fullName>
            <ecNumber evidence="7">2.7.7.89</ecNumber>
        </recommendedName>
        <alternativeName>
            <fullName evidence="7">Adenylyl removase</fullName>
            <shortName evidence="7">AR</shortName>
            <shortName evidence="7">AT-N</shortName>
        </alternativeName>
    </domain>
    <domain>
        <recommendedName>
            <fullName evidence="7">Glutamine synthetase adenylyl transferase</fullName>
            <ecNumber evidence="7">2.7.7.42</ecNumber>
        </recommendedName>
        <alternativeName>
            <fullName evidence="7">Adenylyl transferase</fullName>
            <shortName evidence="7">AT</shortName>
            <shortName evidence="7">AT-C</shortName>
        </alternativeName>
    </domain>
</protein>
<evidence type="ECO:0000259" key="8">
    <source>
        <dbReference type="Pfam" id="PF03710"/>
    </source>
</evidence>
<dbReference type="RefSeq" id="WP_077279551.1">
    <property type="nucleotide sequence ID" value="NZ_MVBK01000080.1"/>
</dbReference>
<proteinExistence type="inferred from homology"/>
<keyword evidence="5 7" id="KW-0460">Magnesium</keyword>
<dbReference type="Proteomes" id="UP000189462">
    <property type="component" value="Unassembled WGS sequence"/>
</dbReference>
<accession>A0A1V3NDQ6</accession>
<dbReference type="FunFam" id="3.30.460.10:FF:000009">
    <property type="entry name" value="Bifunctional glutamine synthetase adenylyltransferase/adenylyl-removing enzyme"/>
    <property type="match status" value="2"/>
</dbReference>
<evidence type="ECO:0000256" key="2">
    <source>
        <dbReference type="ARBA" id="ARBA00022695"/>
    </source>
</evidence>
<evidence type="ECO:0000313" key="11">
    <source>
        <dbReference type="Proteomes" id="UP000189462"/>
    </source>
</evidence>
<dbReference type="OrthoDB" id="9759366at2"/>